<evidence type="ECO:0000313" key="20">
    <source>
        <dbReference type="EMBL" id="PSR75744.1"/>
    </source>
</evidence>
<dbReference type="InterPro" id="IPR001223">
    <property type="entry name" value="Glyco_hydro18_cat"/>
</dbReference>
<name>A0A2T2ZT30_9PEZI</name>
<dbReference type="Pfam" id="PF00704">
    <property type="entry name" value="Glyco_hydro_18"/>
    <property type="match status" value="1"/>
</dbReference>
<dbReference type="PROSITE" id="PS01095">
    <property type="entry name" value="GH18_1"/>
    <property type="match status" value="1"/>
</dbReference>
<dbReference type="AlphaFoldDB" id="A0A2T2ZT30"/>
<accession>A0A2T2ZT30</accession>
<feature type="compositionally biased region" description="Low complexity" evidence="17">
    <location>
        <begin position="388"/>
        <end position="406"/>
    </location>
</feature>
<feature type="region of interest" description="Disordered" evidence="17">
    <location>
        <begin position="353"/>
        <end position="418"/>
    </location>
</feature>
<keyword evidence="6" id="KW-0964">Secreted</keyword>
<keyword evidence="7" id="KW-0325">Glycoprotein</keyword>
<keyword evidence="8 15" id="KW-0378">Hydrolase</keyword>
<evidence type="ECO:0000256" key="3">
    <source>
        <dbReference type="ARBA" id="ARBA00004613"/>
    </source>
</evidence>
<dbReference type="GO" id="GO:0006032">
    <property type="term" value="P:chitin catabolic process"/>
    <property type="evidence" value="ECO:0007669"/>
    <property type="project" value="UniProtKB-KW"/>
</dbReference>
<evidence type="ECO:0000256" key="5">
    <source>
        <dbReference type="ARBA" id="ARBA00022475"/>
    </source>
</evidence>
<reference evidence="20 21" key="1">
    <citation type="journal article" date="2018" name="Mycol. Prog.">
        <title>Coniella lustricola, a new species from submerged detritus.</title>
        <authorList>
            <person name="Raudabaugh D.B."/>
            <person name="Iturriaga T."/>
            <person name="Carver A."/>
            <person name="Mondo S."/>
            <person name="Pangilinan J."/>
            <person name="Lipzen A."/>
            <person name="He G."/>
            <person name="Amirebrahimi M."/>
            <person name="Grigoriev I.V."/>
            <person name="Miller A.N."/>
        </authorList>
    </citation>
    <scope>NUCLEOTIDE SEQUENCE [LARGE SCALE GENOMIC DNA]</scope>
    <source>
        <strain evidence="20 21">B22-T-1</strain>
    </source>
</reference>
<dbReference type="Proteomes" id="UP000241462">
    <property type="component" value="Unassembled WGS sequence"/>
</dbReference>
<dbReference type="PROSITE" id="PS51910">
    <property type="entry name" value="GH18_2"/>
    <property type="match status" value="1"/>
</dbReference>
<dbReference type="SUPFAM" id="SSF51445">
    <property type="entry name" value="(Trans)glycosidases"/>
    <property type="match status" value="1"/>
</dbReference>
<dbReference type="InterPro" id="IPR050542">
    <property type="entry name" value="Glycosyl_Hydrlase18_Chitinase"/>
</dbReference>
<dbReference type="InterPro" id="IPR017853">
    <property type="entry name" value="GH"/>
</dbReference>
<keyword evidence="10" id="KW-0472">Membrane</keyword>
<dbReference type="GO" id="GO:0005886">
    <property type="term" value="C:plasma membrane"/>
    <property type="evidence" value="ECO:0007669"/>
    <property type="project" value="UniProtKB-SubCell"/>
</dbReference>
<evidence type="ECO:0000256" key="18">
    <source>
        <dbReference type="SAM" id="SignalP"/>
    </source>
</evidence>
<feature type="domain" description="GH18" evidence="19">
    <location>
        <begin position="22"/>
        <end position="331"/>
    </location>
</feature>
<feature type="compositionally biased region" description="Polar residues" evidence="17">
    <location>
        <begin position="375"/>
        <end position="387"/>
    </location>
</feature>
<evidence type="ECO:0000256" key="2">
    <source>
        <dbReference type="ARBA" id="ARBA00004609"/>
    </source>
</evidence>
<dbReference type="GO" id="GO:0005576">
    <property type="term" value="C:extracellular region"/>
    <property type="evidence" value="ECO:0007669"/>
    <property type="project" value="UniProtKB-SubCell"/>
</dbReference>
<sequence length="507" mass="53024">MAFRNAFVAAAAAAAPAMALVDSVNVYFGQHGSANISDVCADPSFEYITLGFITTSPENGGLSGYPADNFGGHCWVGYYDNNGVPSELLSDCPYLVPGIEICQKQYNKKVLLSIGGETLTGSYSISSYDNGVDFANFLWNSFGPYNPDLPNQPRPFDTEDSHVAVDGFDFDIEWADAGDEGYRGMIETLRTNIDAAGRSDIITAAPQCILDSTNQMWNLLQLVRFDRLFVQFYNNPSCNILNDDGSLNQDWNYPEWETFLAGTPSANASIHVGLPGSDLAAGSGYVDVDVASAIMCILQASDYPMFGGASIWDQTFAADNVDANGKSYNEVLYDAMRCGCDVCPSTSSSSSIASSSSSTAFSSSTQSSSLAVTGRPSSSTSLQLTGPSSHATSSTQSSSSGGQLSHRPTHYSNSTSTSTALLASGSTGSAITSTSSASLGDSITQQFTTSTSTALQASGSTGSAIASTSSASLGDSITQQLTTSTIFSTTVYTITSCAASITDCPAR</sequence>
<keyword evidence="5" id="KW-1003">Cell membrane</keyword>
<evidence type="ECO:0000256" key="4">
    <source>
        <dbReference type="ARBA" id="ARBA00012729"/>
    </source>
</evidence>
<evidence type="ECO:0000256" key="7">
    <source>
        <dbReference type="ARBA" id="ARBA00022622"/>
    </source>
</evidence>
<feature type="chain" id="PRO_5015748894" description="chitinase" evidence="18">
    <location>
        <begin position="20"/>
        <end position="507"/>
    </location>
</feature>
<organism evidence="20 21">
    <name type="scientific">Coniella lustricola</name>
    <dbReference type="NCBI Taxonomy" id="2025994"/>
    <lineage>
        <taxon>Eukaryota</taxon>
        <taxon>Fungi</taxon>
        <taxon>Dikarya</taxon>
        <taxon>Ascomycota</taxon>
        <taxon>Pezizomycotina</taxon>
        <taxon>Sordariomycetes</taxon>
        <taxon>Sordariomycetidae</taxon>
        <taxon>Diaporthales</taxon>
        <taxon>Schizoparmaceae</taxon>
        <taxon>Coniella</taxon>
    </lineage>
</organism>
<evidence type="ECO:0000259" key="19">
    <source>
        <dbReference type="PROSITE" id="PS51910"/>
    </source>
</evidence>
<keyword evidence="21" id="KW-1185">Reference proteome</keyword>
<dbReference type="STRING" id="2025994.A0A2T2ZT30"/>
<dbReference type="GO" id="GO:0008843">
    <property type="term" value="F:endochitinase activity"/>
    <property type="evidence" value="ECO:0007669"/>
    <property type="project" value="UniProtKB-EC"/>
</dbReference>
<dbReference type="PANTHER" id="PTHR45708:SF47">
    <property type="entry name" value="ENDOCHITINASE A"/>
    <property type="match status" value="1"/>
</dbReference>
<gene>
    <name evidence="20" type="ORF">BD289DRAFT_334400</name>
</gene>
<dbReference type="PANTHER" id="PTHR45708">
    <property type="entry name" value="ENDOCHITINASE"/>
    <property type="match status" value="1"/>
</dbReference>
<evidence type="ECO:0000256" key="9">
    <source>
        <dbReference type="ARBA" id="ARBA00023024"/>
    </source>
</evidence>
<evidence type="ECO:0000256" key="11">
    <source>
        <dbReference type="ARBA" id="ARBA00023277"/>
    </source>
</evidence>
<evidence type="ECO:0000256" key="16">
    <source>
        <dbReference type="RuleBase" id="RU004453"/>
    </source>
</evidence>
<keyword evidence="12" id="KW-0449">Lipoprotein</keyword>
<feature type="signal peptide" evidence="18">
    <location>
        <begin position="1"/>
        <end position="19"/>
    </location>
</feature>
<evidence type="ECO:0000256" key="17">
    <source>
        <dbReference type="SAM" id="MobiDB-lite"/>
    </source>
</evidence>
<dbReference type="GO" id="GO:0098552">
    <property type="term" value="C:side of membrane"/>
    <property type="evidence" value="ECO:0007669"/>
    <property type="project" value="UniProtKB-KW"/>
</dbReference>
<feature type="non-terminal residue" evidence="20">
    <location>
        <position position="507"/>
    </location>
</feature>
<keyword evidence="14" id="KW-0624">Polysaccharide degradation</keyword>
<keyword evidence="13 15" id="KW-0326">Glycosidase</keyword>
<evidence type="ECO:0000256" key="14">
    <source>
        <dbReference type="ARBA" id="ARBA00023326"/>
    </source>
</evidence>
<keyword evidence="9" id="KW-0146">Chitin degradation</keyword>
<dbReference type="GO" id="GO:0000272">
    <property type="term" value="P:polysaccharide catabolic process"/>
    <property type="evidence" value="ECO:0007669"/>
    <property type="project" value="UniProtKB-KW"/>
</dbReference>
<evidence type="ECO:0000256" key="13">
    <source>
        <dbReference type="ARBA" id="ARBA00023295"/>
    </source>
</evidence>
<evidence type="ECO:0000256" key="15">
    <source>
        <dbReference type="RuleBase" id="RU000489"/>
    </source>
</evidence>
<comment type="subcellular location">
    <subcellularLocation>
        <location evidence="2">Cell membrane</location>
        <topology evidence="2">Lipid-anchor</topology>
        <topology evidence="2">GPI-anchor</topology>
    </subcellularLocation>
    <subcellularLocation>
        <location evidence="3">Secreted</location>
    </subcellularLocation>
</comment>
<evidence type="ECO:0000313" key="21">
    <source>
        <dbReference type="Proteomes" id="UP000241462"/>
    </source>
</evidence>
<protein>
    <recommendedName>
        <fullName evidence="4">chitinase</fullName>
        <ecNumber evidence="4">3.2.1.14</ecNumber>
    </recommendedName>
</protein>
<dbReference type="EMBL" id="KZ678747">
    <property type="protein sequence ID" value="PSR75744.1"/>
    <property type="molecule type" value="Genomic_DNA"/>
</dbReference>
<dbReference type="InParanoid" id="A0A2T2ZT30"/>
<dbReference type="EC" id="3.2.1.14" evidence="4"/>
<evidence type="ECO:0000256" key="12">
    <source>
        <dbReference type="ARBA" id="ARBA00023288"/>
    </source>
</evidence>
<keyword evidence="7" id="KW-0336">GPI-anchor</keyword>
<dbReference type="Gene3D" id="3.20.20.80">
    <property type="entry name" value="Glycosidases"/>
    <property type="match status" value="1"/>
</dbReference>
<evidence type="ECO:0000256" key="10">
    <source>
        <dbReference type="ARBA" id="ARBA00023136"/>
    </source>
</evidence>
<evidence type="ECO:0000256" key="1">
    <source>
        <dbReference type="ARBA" id="ARBA00000822"/>
    </source>
</evidence>
<evidence type="ECO:0000256" key="6">
    <source>
        <dbReference type="ARBA" id="ARBA00022525"/>
    </source>
</evidence>
<comment type="similarity">
    <text evidence="16">Belongs to the glycosyl hydrolase 18 family.</text>
</comment>
<keyword evidence="11" id="KW-0119">Carbohydrate metabolism</keyword>
<comment type="catalytic activity">
    <reaction evidence="1">
        <text>Random endo-hydrolysis of N-acetyl-beta-D-glucosaminide (1-&gt;4)-beta-linkages in chitin and chitodextrins.</text>
        <dbReference type="EC" id="3.2.1.14"/>
    </reaction>
</comment>
<dbReference type="InterPro" id="IPR001579">
    <property type="entry name" value="Glyco_hydro_18_chit_AS"/>
</dbReference>
<proteinExistence type="inferred from homology"/>
<keyword evidence="18" id="KW-0732">Signal</keyword>
<evidence type="ECO:0000256" key="8">
    <source>
        <dbReference type="ARBA" id="ARBA00022801"/>
    </source>
</evidence>
<feature type="compositionally biased region" description="Low complexity" evidence="17">
    <location>
        <begin position="353"/>
        <end position="369"/>
    </location>
</feature>
<dbReference type="OrthoDB" id="6020543at2759"/>